<name>A0A0L7KT99_OPEBR</name>
<keyword evidence="7" id="KW-0812">Transmembrane</keyword>
<evidence type="ECO:0000313" key="10">
    <source>
        <dbReference type="EMBL" id="KOB66244.1"/>
    </source>
</evidence>
<dbReference type="SMART" id="SM00409">
    <property type="entry name" value="IG"/>
    <property type="match status" value="1"/>
</dbReference>
<evidence type="ECO:0000313" key="11">
    <source>
        <dbReference type="Proteomes" id="UP000037510"/>
    </source>
</evidence>
<dbReference type="Gene3D" id="3.80.10.10">
    <property type="entry name" value="Ribonuclease Inhibitor"/>
    <property type="match status" value="2"/>
</dbReference>
<evidence type="ECO:0000256" key="6">
    <source>
        <dbReference type="SAM" id="MobiDB-lite"/>
    </source>
</evidence>
<proteinExistence type="predicted"/>
<comment type="caution">
    <text evidence="10">The sequence shown here is derived from an EMBL/GenBank/DDBJ whole genome shotgun (WGS) entry which is preliminary data.</text>
</comment>
<dbReference type="AlphaFoldDB" id="A0A0L7KT99"/>
<dbReference type="InterPro" id="IPR003591">
    <property type="entry name" value="Leu-rich_rpt_typical-subtyp"/>
</dbReference>
<dbReference type="Pfam" id="PF07679">
    <property type="entry name" value="I-set"/>
    <property type="match status" value="1"/>
</dbReference>
<dbReference type="PANTHER" id="PTHR24366:SF136">
    <property type="entry name" value="KEKKON 1, ISOFORM B"/>
    <property type="match status" value="1"/>
</dbReference>
<dbReference type="SUPFAM" id="SSF48726">
    <property type="entry name" value="Immunoglobulin"/>
    <property type="match status" value="1"/>
</dbReference>
<dbReference type="SMART" id="SM00408">
    <property type="entry name" value="IGc2"/>
    <property type="match status" value="1"/>
</dbReference>
<evidence type="ECO:0000256" key="5">
    <source>
        <dbReference type="ARBA" id="ARBA00023180"/>
    </source>
</evidence>
<feature type="compositionally biased region" description="Polar residues" evidence="6">
    <location>
        <begin position="440"/>
        <end position="451"/>
    </location>
</feature>
<organism evidence="10 11">
    <name type="scientific">Operophtera brumata</name>
    <name type="common">Winter moth</name>
    <name type="synonym">Phalaena brumata</name>
    <dbReference type="NCBI Taxonomy" id="104452"/>
    <lineage>
        <taxon>Eukaryota</taxon>
        <taxon>Metazoa</taxon>
        <taxon>Ecdysozoa</taxon>
        <taxon>Arthropoda</taxon>
        <taxon>Hexapoda</taxon>
        <taxon>Insecta</taxon>
        <taxon>Pterygota</taxon>
        <taxon>Neoptera</taxon>
        <taxon>Endopterygota</taxon>
        <taxon>Lepidoptera</taxon>
        <taxon>Glossata</taxon>
        <taxon>Ditrysia</taxon>
        <taxon>Geometroidea</taxon>
        <taxon>Geometridae</taxon>
        <taxon>Larentiinae</taxon>
        <taxon>Operophtera</taxon>
    </lineage>
</organism>
<dbReference type="InterPro" id="IPR007110">
    <property type="entry name" value="Ig-like_dom"/>
</dbReference>
<dbReference type="InterPro" id="IPR032675">
    <property type="entry name" value="LRR_dom_sf"/>
</dbReference>
<evidence type="ECO:0000259" key="9">
    <source>
        <dbReference type="PROSITE" id="PS50835"/>
    </source>
</evidence>
<dbReference type="PANTHER" id="PTHR24366">
    <property type="entry name" value="IG(IMMUNOGLOBULIN) AND LRR(LEUCINE RICH REPEAT) DOMAINS"/>
    <property type="match status" value="1"/>
</dbReference>
<dbReference type="Gene3D" id="2.60.40.10">
    <property type="entry name" value="Immunoglobulins"/>
    <property type="match status" value="1"/>
</dbReference>
<feature type="transmembrane region" description="Helical" evidence="7">
    <location>
        <begin position="375"/>
        <end position="398"/>
    </location>
</feature>
<dbReference type="Proteomes" id="UP000037510">
    <property type="component" value="Unassembled WGS sequence"/>
</dbReference>
<reference evidence="10 11" key="1">
    <citation type="journal article" date="2015" name="Genome Biol. Evol.">
        <title>The genome of winter moth (Operophtera brumata) provides a genomic perspective on sexual dimorphism and phenology.</title>
        <authorList>
            <person name="Derks M.F."/>
            <person name="Smit S."/>
            <person name="Salis L."/>
            <person name="Schijlen E."/>
            <person name="Bossers A."/>
            <person name="Mateman C."/>
            <person name="Pijl A.S."/>
            <person name="de Ridder D."/>
            <person name="Groenen M.A."/>
            <person name="Visser M.E."/>
            <person name="Megens H.J."/>
        </authorList>
    </citation>
    <scope>NUCLEOTIDE SEQUENCE [LARGE SCALE GENOMIC DNA]</scope>
    <source>
        <strain evidence="10">WM2013NL</strain>
        <tissue evidence="10">Head and thorax</tissue>
    </source>
</reference>
<keyword evidence="11" id="KW-1185">Reference proteome</keyword>
<feature type="chain" id="PRO_5005572773" evidence="8">
    <location>
        <begin position="19"/>
        <end position="672"/>
    </location>
</feature>
<keyword evidence="7" id="KW-1133">Transmembrane helix</keyword>
<evidence type="ECO:0000256" key="8">
    <source>
        <dbReference type="SAM" id="SignalP"/>
    </source>
</evidence>
<dbReference type="SMART" id="SM00082">
    <property type="entry name" value="LRRCT"/>
    <property type="match status" value="1"/>
</dbReference>
<gene>
    <name evidence="10" type="ORF">OBRU01_21495</name>
</gene>
<feature type="region of interest" description="Disordered" evidence="6">
    <location>
        <begin position="493"/>
        <end position="517"/>
    </location>
</feature>
<dbReference type="InterPro" id="IPR003599">
    <property type="entry name" value="Ig_sub"/>
</dbReference>
<keyword evidence="7" id="KW-0472">Membrane</keyword>
<sequence>MRWFIVTMSVMVWETIFAGVAPPGSCPVVCACKWKGGKQTVECVDKALITVPQPVDPATQVLDLSGNNLQILPQEAFAKTGLVNLQRVYLRSCKIGQIHELAFKGLTNLVELDLSHNLLTHIPSDSFMDAPFLRDLTLAQNPILKVHSDALNNLGSVVKLDLSKCDIREIATDAFRSLRSMESLKLNHNKLRELPLRSLERLEKLRAIDLSENPWTCDCRLRELKSWLAKHKLLSTPSCSAPTRLANRPFSELAIEEFACKPEILPVSRHVEATVGENATIVCRTEAVPSANINWYWNGRLLQNNSHFNSHQKIYVYEDGDAKKKSTLIITNTQESDSSEFYCVAENKGGNAEANFTVHVTQMAAGMASLGNAQIASLGAALFLVIVVICLALLITFVRFRPTPACESKTPNTLDRVVSGNEVHPTATDRPHVAVLANRQDSPNYNDQKCNPVSKPPRINDIPYTTNHYEGRGSVVTAGGPVVVSPTVSASIDPDLINDTRPDSVARPGSGEYAREASDSLYPSGLWEQMKMSQANHLSRAVSSAIPSYYNDRTPIIENSSVNGSQEELGYMSRTFPRSHAVATASPAPAAGGEAPYPPDYGLPVGGARTLRVWQRAPPVLPPVSALKRVLTITRPSNEDSFQDGSRTLYIRKSVKGALDTLDPTNDGSATD</sequence>
<evidence type="ECO:0000256" key="1">
    <source>
        <dbReference type="ARBA" id="ARBA00022614"/>
    </source>
</evidence>
<evidence type="ECO:0000256" key="7">
    <source>
        <dbReference type="SAM" id="Phobius"/>
    </source>
</evidence>
<evidence type="ECO:0000256" key="3">
    <source>
        <dbReference type="ARBA" id="ARBA00022737"/>
    </source>
</evidence>
<dbReference type="EMBL" id="JTDY01006142">
    <property type="protein sequence ID" value="KOB66244.1"/>
    <property type="molecule type" value="Genomic_DNA"/>
</dbReference>
<keyword evidence="1" id="KW-0433">Leucine-rich repeat</keyword>
<protein>
    <submittedName>
        <fullName evidence="10">Noki protein</fullName>
    </submittedName>
</protein>
<dbReference type="InterPro" id="IPR036179">
    <property type="entry name" value="Ig-like_dom_sf"/>
</dbReference>
<dbReference type="PROSITE" id="PS50835">
    <property type="entry name" value="IG_LIKE"/>
    <property type="match status" value="1"/>
</dbReference>
<dbReference type="InterPro" id="IPR013098">
    <property type="entry name" value="Ig_I-set"/>
</dbReference>
<keyword evidence="3" id="KW-0677">Repeat</keyword>
<feature type="region of interest" description="Disordered" evidence="6">
    <location>
        <begin position="440"/>
        <end position="460"/>
    </location>
</feature>
<dbReference type="PROSITE" id="PS51450">
    <property type="entry name" value="LRR"/>
    <property type="match status" value="1"/>
</dbReference>
<dbReference type="InterPro" id="IPR001611">
    <property type="entry name" value="Leu-rich_rpt"/>
</dbReference>
<dbReference type="SUPFAM" id="SSF52058">
    <property type="entry name" value="L domain-like"/>
    <property type="match status" value="1"/>
</dbReference>
<dbReference type="InterPro" id="IPR000483">
    <property type="entry name" value="Cys-rich_flank_reg_C"/>
</dbReference>
<keyword evidence="4" id="KW-1015">Disulfide bond</keyword>
<feature type="domain" description="Ig-like" evidence="9">
    <location>
        <begin position="262"/>
        <end position="361"/>
    </location>
</feature>
<evidence type="ECO:0000256" key="4">
    <source>
        <dbReference type="ARBA" id="ARBA00023157"/>
    </source>
</evidence>
<accession>A0A0L7KT99</accession>
<keyword evidence="2 8" id="KW-0732">Signal</keyword>
<dbReference type="Pfam" id="PF13855">
    <property type="entry name" value="LRR_8"/>
    <property type="match status" value="2"/>
</dbReference>
<feature type="signal peptide" evidence="8">
    <location>
        <begin position="1"/>
        <end position="18"/>
    </location>
</feature>
<keyword evidence="5" id="KW-0325">Glycoprotein</keyword>
<dbReference type="SMART" id="SM00369">
    <property type="entry name" value="LRR_TYP"/>
    <property type="match status" value="5"/>
</dbReference>
<dbReference type="InterPro" id="IPR013783">
    <property type="entry name" value="Ig-like_fold"/>
</dbReference>
<dbReference type="InterPro" id="IPR003598">
    <property type="entry name" value="Ig_sub2"/>
</dbReference>
<dbReference type="PROSITE" id="PS51257">
    <property type="entry name" value="PROKAR_LIPOPROTEIN"/>
    <property type="match status" value="1"/>
</dbReference>
<evidence type="ECO:0000256" key="2">
    <source>
        <dbReference type="ARBA" id="ARBA00022729"/>
    </source>
</evidence>
<dbReference type="STRING" id="104452.A0A0L7KT99"/>
<dbReference type="FunFam" id="3.80.10.10:FF:000082">
    <property type="entry name" value="Leucine-rich repeat-containing 24"/>
    <property type="match status" value="1"/>
</dbReference>
<dbReference type="GO" id="GO:0071944">
    <property type="term" value="C:cell periphery"/>
    <property type="evidence" value="ECO:0007669"/>
    <property type="project" value="UniProtKB-ARBA"/>
</dbReference>